<dbReference type="EMBL" id="LNIX01000003">
    <property type="protein sequence ID" value="OXA57690.1"/>
    <property type="molecule type" value="Genomic_DNA"/>
</dbReference>
<reference evidence="2 3" key="1">
    <citation type="submission" date="2015-12" db="EMBL/GenBank/DDBJ databases">
        <title>The genome of Folsomia candida.</title>
        <authorList>
            <person name="Faddeeva A."/>
            <person name="Derks M.F."/>
            <person name="Anvar Y."/>
            <person name="Smit S."/>
            <person name="Van Straalen N."/>
            <person name="Roelofs D."/>
        </authorList>
    </citation>
    <scope>NUCLEOTIDE SEQUENCE [LARGE SCALE GENOMIC DNA]</scope>
    <source>
        <strain evidence="2 3">VU population</strain>
        <tissue evidence="2">Whole body</tissue>
    </source>
</reference>
<evidence type="ECO:0000256" key="1">
    <source>
        <dbReference type="SAM" id="MobiDB-lite"/>
    </source>
</evidence>
<dbReference type="AlphaFoldDB" id="A0A226EK72"/>
<feature type="region of interest" description="Disordered" evidence="1">
    <location>
        <begin position="57"/>
        <end position="97"/>
    </location>
</feature>
<name>A0A226EK72_FOLCA</name>
<evidence type="ECO:0000313" key="2">
    <source>
        <dbReference type="EMBL" id="OXA57690.1"/>
    </source>
</evidence>
<protein>
    <submittedName>
        <fullName evidence="2">Uncharacterized protein</fullName>
    </submittedName>
</protein>
<sequence>MSSPLFETEASNKSLFFSHKFEKRKSLSSLAGGGKVDMRAEIFFQHKSAMQLQQQQQAVAAQQVQGGGHHMGPHGPLMRAGSSSGSESGAGISKPHQCQQCLKVCTFCKYFINY</sequence>
<dbReference type="Proteomes" id="UP000198287">
    <property type="component" value="Unassembled WGS sequence"/>
</dbReference>
<comment type="caution">
    <text evidence="2">The sequence shown here is derived from an EMBL/GenBank/DDBJ whole genome shotgun (WGS) entry which is preliminary data.</text>
</comment>
<accession>A0A226EK72</accession>
<organism evidence="2 3">
    <name type="scientific">Folsomia candida</name>
    <name type="common">Springtail</name>
    <dbReference type="NCBI Taxonomy" id="158441"/>
    <lineage>
        <taxon>Eukaryota</taxon>
        <taxon>Metazoa</taxon>
        <taxon>Ecdysozoa</taxon>
        <taxon>Arthropoda</taxon>
        <taxon>Hexapoda</taxon>
        <taxon>Collembola</taxon>
        <taxon>Entomobryomorpha</taxon>
        <taxon>Isotomoidea</taxon>
        <taxon>Isotomidae</taxon>
        <taxon>Proisotominae</taxon>
        <taxon>Folsomia</taxon>
    </lineage>
</organism>
<feature type="compositionally biased region" description="Low complexity" evidence="1">
    <location>
        <begin position="73"/>
        <end position="93"/>
    </location>
</feature>
<keyword evidence="3" id="KW-1185">Reference proteome</keyword>
<proteinExistence type="predicted"/>
<evidence type="ECO:0000313" key="3">
    <source>
        <dbReference type="Proteomes" id="UP000198287"/>
    </source>
</evidence>
<gene>
    <name evidence="2" type="ORF">Fcan01_07628</name>
</gene>